<evidence type="ECO:0000313" key="1">
    <source>
        <dbReference type="EMBL" id="KAK7361268.1"/>
    </source>
</evidence>
<name>A0AAN9N0Y1_CANGL</name>
<organism evidence="1 2">
    <name type="scientific">Canavalia gladiata</name>
    <name type="common">Sword bean</name>
    <name type="synonym">Dolichos gladiatus</name>
    <dbReference type="NCBI Taxonomy" id="3824"/>
    <lineage>
        <taxon>Eukaryota</taxon>
        <taxon>Viridiplantae</taxon>
        <taxon>Streptophyta</taxon>
        <taxon>Embryophyta</taxon>
        <taxon>Tracheophyta</taxon>
        <taxon>Spermatophyta</taxon>
        <taxon>Magnoliopsida</taxon>
        <taxon>eudicotyledons</taxon>
        <taxon>Gunneridae</taxon>
        <taxon>Pentapetalae</taxon>
        <taxon>rosids</taxon>
        <taxon>fabids</taxon>
        <taxon>Fabales</taxon>
        <taxon>Fabaceae</taxon>
        <taxon>Papilionoideae</taxon>
        <taxon>50 kb inversion clade</taxon>
        <taxon>NPAAA clade</taxon>
        <taxon>indigoferoid/millettioid clade</taxon>
        <taxon>Phaseoleae</taxon>
        <taxon>Canavalia</taxon>
    </lineage>
</organism>
<reference evidence="1 2" key="1">
    <citation type="submission" date="2024-01" db="EMBL/GenBank/DDBJ databases">
        <title>The genomes of 5 underutilized Papilionoideae crops provide insights into root nodulation and disease resistanc.</title>
        <authorList>
            <person name="Jiang F."/>
        </authorList>
    </citation>
    <scope>NUCLEOTIDE SEQUENCE [LARGE SCALE GENOMIC DNA]</scope>
    <source>
        <strain evidence="1">LVBAO_FW01</strain>
        <tissue evidence="1">Leaves</tissue>
    </source>
</reference>
<comment type="caution">
    <text evidence="1">The sequence shown here is derived from an EMBL/GenBank/DDBJ whole genome shotgun (WGS) entry which is preliminary data.</text>
</comment>
<dbReference type="PROSITE" id="PS51257">
    <property type="entry name" value="PROKAR_LIPOPROTEIN"/>
    <property type="match status" value="1"/>
</dbReference>
<dbReference type="AlphaFoldDB" id="A0AAN9N0Y1"/>
<evidence type="ECO:0000313" key="2">
    <source>
        <dbReference type="Proteomes" id="UP001367508"/>
    </source>
</evidence>
<keyword evidence="2" id="KW-1185">Reference proteome</keyword>
<accession>A0AAN9N0Y1</accession>
<protein>
    <submittedName>
        <fullName evidence="1">Uncharacterized protein</fullName>
    </submittedName>
</protein>
<gene>
    <name evidence="1" type="ORF">VNO77_03317</name>
</gene>
<sequence>MKRKGHFPIHFSCSCDLGKDHGKDDLSICKTGSTYYDSGLKSPWERILLGDTTNDKARCVPSDLPIVQPSIIEMNAHQWCRFKTRQPGGKRIVERRRRTTLPLLKIQRNRMVNASSRDPSSSYWIFFRSSSVSRILTYTNSHSCPYLSLKFSEGLDDVSRKSSTSVITFATKT</sequence>
<dbReference type="EMBL" id="JAYMYQ010000001">
    <property type="protein sequence ID" value="KAK7361268.1"/>
    <property type="molecule type" value="Genomic_DNA"/>
</dbReference>
<proteinExistence type="predicted"/>
<dbReference type="Proteomes" id="UP001367508">
    <property type="component" value="Unassembled WGS sequence"/>
</dbReference>